<feature type="region of interest" description="Disordered" evidence="1">
    <location>
        <begin position="30"/>
        <end position="52"/>
    </location>
</feature>
<feature type="compositionally biased region" description="Low complexity" evidence="1">
    <location>
        <begin position="300"/>
        <end position="313"/>
    </location>
</feature>
<keyword evidence="3" id="KW-1185">Reference proteome</keyword>
<sequence>MNFTIRGDIRYQRKADKISVPDRYRHSYHHTYLDDDTDDDTNSSMTSGTTASSRSVSSIMGISLAGLDNFMYNQPPPSVQKTSPTINFDFSEYPGIVQQIVPTTRQQDQVDDWNDDIDLSDHASFSISSVSTNLYDELIVDEEEPLLDTQPPEGLRSPIAATKLRFTYEPETDDDDMTGLHFPQDLAHLSTLIEQRKASPQISSARTLTQKTRISPLLAGIEREHDDDDFTQGLAIENQAFIAKLPQPVTSTSSSNMIKQPTKLTKLKTPTNFVSRLARPTPIHNKPSTPSPSLTQRTKPVQPRIPIPSSQIPFAGPSSREANGPLTLNHAKFRPAHSAMTERKSPAGFTLIARPKTKSPPKYCTRLDNMDNLNVLPSRPAHTRNTPSVHRTGTATRPVQSSSQNKPAGQNITSNIGRSKTITARAPISTPSVPRGPSTSSNLREPRQRVNSRPTVPSRHLEQHTRGEPNAPFEGAKDYGVNRTMLPSRPSVLSRLNAYNDSIIPDRPNKPTVLSQFNSSYYPEAQDKSGRPSVYSRFNTSATPAKTEDRLLGGRPPVLNRSRTQANNVKLIQPTRELLTNEYNNMKYDALNHIWRGNEGNVNAVLERPAARRRPMIISGGQGHAPSRYAAVVGNSMIFNPESRSWVSSHGPEHNELDAIEDLQPHMALSVAGNVPVQFRLPSTSDAIAQQEKHDAFMANWLGLLQ</sequence>
<dbReference type="Proteomes" id="UP000603453">
    <property type="component" value="Unassembled WGS sequence"/>
</dbReference>
<gene>
    <name evidence="2" type="ORF">INT47_000013</name>
</gene>
<feature type="region of interest" description="Disordered" evidence="1">
    <location>
        <begin position="278"/>
        <end position="326"/>
    </location>
</feature>
<feature type="compositionally biased region" description="Polar residues" evidence="1">
    <location>
        <begin position="429"/>
        <end position="455"/>
    </location>
</feature>
<comment type="caution">
    <text evidence="2">The sequence shown here is derived from an EMBL/GenBank/DDBJ whole genome shotgun (WGS) entry which is preliminary data.</text>
</comment>
<feature type="region of interest" description="Disordered" evidence="1">
    <location>
        <begin position="375"/>
        <end position="482"/>
    </location>
</feature>
<evidence type="ECO:0000313" key="2">
    <source>
        <dbReference type="EMBL" id="KAG2210859.1"/>
    </source>
</evidence>
<evidence type="ECO:0000256" key="1">
    <source>
        <dbReference type="SAM" id="MobiDB-lite"/>
    </source>
</evidence>
<feature type="region of interest" description="Disordered" evidence="1">
    <location>
        <begin position="522"/>
        <end position="566"/>
    </location>
</feature>
<feature type="compositionally biased region" description="Polar residues" evidence="1">
    <location>
        <begin position="286"/>
        <end position="299"/>
    </location>
</feature>
<feature type="compositionally biased region" description="Polar residues" evidence="1">
    <location>
        <begin position="383"/>
        <end position="422"/>
    </location>
</feature>
<dbReference type="AlphaFoldDB" id="A0A8H7RH20"/>
<protein>
    <submittedName>
        <fullName evidence="2">Uncharacterized protein</fullName>
    </submittedName>
</protein>
<organism evidence="2 3">
    <name type="scientific">Mucor saturninus</name>
    <dbReference type="NCBI Taxonomy" id="64648"/>
    <lineage>
        <taxon>Eukaryota</taxon>
        <taxon>Fungi</taxon>
        <taxon>Fungi incertae sedis</taxon>
        <taxon>Mucoromycota</taxon>
        <taxon>Mucoromycotina</taxon>
        <taxon>Mucoromycetes</taxon>
        <taxon>Mucorales</taxon>
        <taxon>Mucorineae</taxon>
        <taxon>Mucoraceae</taxon>
        <taxon>Mucor</taxon>
    </lineage>
</organism>
<dbReference type="EMBL" id="JAEPRD010000010">
    <property type="protein sequence ID" value="KAG2210859.1"/>
    <property type="molecule type" value="Genomic_DNA"/>
</dbReference>
<feature type="compositionally biased region" description="Low complexity" evidence="1">
    <location>
        <begin position="42"/>
        <end position="52"/>
    </location>
</feature>
<dbReference type="OrthoDB" id="19159at2759"/>
<proteinExistence type="predicted"/>
<accession>A0A8H7RH20</accession>
<evidence type="ECO:0000313" key="3">
    <source>
        <dbReference type="Proteomes" id="UP000603453"/>
    </source>
</evidence>
<reference evidence="2" key="1">
    <citation type="submission" date="2020-12" db="EMBL/GenBank/DDBJ databases">
        <title>Metabolic potential, ecology and presence of endohyphal bacteria is reflected in genomic diversity of Mucoromycotina.</title>
        <authorList>
            <person name="Muszewska A."/>
            <person name="Okrasinska A."/>
            <person name="Steczkiewicz K."/>
            <person name="Drgas O."/>
            <person name="Orlowska M."/>
            <person name="Perlinska-Lenart U."/>
            <person name="Aleksandrzak-Piekarczyk T."/>
            <person name="Szatraj K."/>
            <person name="Zielenkiewicz U."/>
            <person name="Pilsyk S."/>
            <person name="Malc E."/>
            <person name="Mieczkowski P."/>
            <person name="Kruszewska J.S."/>
            <person name="Biernat P."/>
            <person name="Pawlowska J."/>
        </authorList>
    </citation>
    <scope>NUCLEOTIDE SEQUENCE</scope>
    <source>
        <strain evidence="2">WA0000017839</strain>
    </source>
</reference>
<name>A0A8H7RH20_9FUNG</name>